<proteinExistence type="predicted"/>
<dbReference type="PANTHER" id="PTHR34153:SF2">
    <property type="entry name" value="SI:CH211-262H13.3-RELATED"/>
    <property type="match status" value="1"/>
</dbReference>
<evidence type="ECO:0000256" key="1">
    <source>
        <dbReference type="SAM" id="MobiDB-lite"/>
    </source>
</evidence>
<dbReference type="Pfam" id="PF16064">
    <property type="entry name" value="DUF4806"/>
    <property type="match status" value="1"/>
</dbReference>
<dbReference type="OMA" id="CETHNGK"/>
<dbReference type="EnsemblMetazoa" id="XM_030991608">
    <property type="protein sequence ID" value="XP_030847468"/>
    <property type="gene ID" value="LOC115926651"/>
</dbReference>
<reference evidence="3" key="2">
    <citation type="submission" date="2021-01" db="UniProtKB">
        <authorList>
            <consortium name="EnsemblMetazoa"/>
        </authorList>
    </citation>
    <scope>IDENTIFICATION</scope>
</reference>
<feature type="domain" description="DUF4806" evidence="2">
    <location>
        <begin position="255"/>
        <end position="331"/>
    </location>
</feature>
<evidence type="ECO:0000259" key="2">
    <source>
        <dbReference type="Pfam" id="PF16064"/>
    </source>
</evidence>
<dbReference type="KEGG" id="spu:115926651"/>
<feature type="compositionally biased region" description="Pro residues" evidence="1">
    <location>
        <begin position="375"/>
        <end position="389"/>
    </location>
</feature>
<feature type="compositionally biased region" description="Basic and acidic residues" evidence="1">
    <location>
        <begin position="360"/>
        <end position="369"/>
    </location>
</feature>
<organism evidence="3 4">
    <name type="scientific">Strongylocentrotus purpuratus</name>
    <name type="common">Purple sea urchin</name>
    <dbReference type="NCBI Taxonomy" id="7668"/>
    <lineage>
        <taxon>Eukaryota</taxon>
        <taxon>Metazoa</taxon>
        <taxon>Echinodermata</taxon>
        <taxon>Eleutherozoa</taxon>
        <taxon>Echinozoa</taxon>
        <taxon>Echinoidea</taxon>
        <taxon>Euechinoidea</taxon>
        <taxon>Echinacea</taxon>
        <taxon>Camarodonta</taxon>
        <taxon>Echinidea</taxon>
        <taxon>Strongylocentrotidae</taxon>
        <taxon>Strongylocentrotus</taxon>
    </lineage>
</organism>
<dbReference type="InParanoid" id="A0A7M7PA75"/>
<name>A0A7M7PA75_STRPU</name>
<dbReference type="OrthoDB" id="8887905at2759"/>
<feature type="region of interest" description="Disordered" evidence="1">
    <location>
        <begin position="359"/>
        <end position="395"/>
    </location>
</feature>
<feature type="region of interest" description="Disordered" evidence="1">
    <location>
        <begin position="160"/>
        <end position="200"/>
    </location>
</feature>
<sequence>MPLNYVIVEFEKEAGSGETSLEVVPETWRDTEGNGCFLYPEHYTAPRVIKAAKKGEPPTDLWKSFPVKKEWLTTESWDRANRRCTKLVATSNPSDSEEDLSIRKRKRKKNSKYIDEDDDDDCEMIMDNSRDTISESEEEQVNLPTPPRLLVARLNKVLVTNDRTSNDRTSNAEHPSISTPRTTKSTGAARNSTSEESSPLTAAMTRMFAALEAIKQKQDKQEQMLSQVLQLLAEASLGGLRTAADEEEAGLPNLPSSSFEELVRLNEIVQDPAAKKKLVRSLSLVGGKNLQAVIRNVCRKIIDNELAKKMNLTGSKGKQGLSVHSSLLAVMTNGIRGNKGYRDASEKEIYASMGTWFTGSRDRNGERNARRNIPAPAPVPYPVPMPDPVQTPDEE</sequence>
<reference evidence="4" key="1">
    <citation type="submission" date="2015-02" db="EMBL/GenBank/DDBJ databases">
        <title>Genome sequencing for Strongylocentrotus purpuratus.</title>
        <authorList>
            <person name="Murali S."/>
            <person name="Liu Y."/>
            <person name="Vee V."/>
            <person name="English A."/>
            <person name="Wang M."/>
            <person name="Skinner E."/>
            <person name="Han Y."/>
            <person name="Muzny D.M."/>
            <person name="Worley K.C."/>
            <person name="Gibbs R.A."/>
        </authorList>
    </citation>
    <scope>NUCLEOTIDE SEQUENCE</scope>
</reference>
<feature type="compositionally biased region" description="Acidic residues" evidence="1">
    <location>
        <begin position="115"/>
        <end position="124"/>
    </location>
</feature>
<feature type="region of interest" description="Disordered" evidence="1">
    <location>
        <begin position="89"/>
        <end position="124"/>
    </location>
</feature>
<evidence type="ECO:0000313" key="3">
    <source>
        <dbReference type="EnsemblMetazoa" id="XP_030847468"/>
    </source>
</evidence>
<protein>
    <recommendedName>
        <fullName evidence="2">DUF4806 domain-containing protein</fullName>
    </recommendedName>
</protein>
<dbReference type="Proteomes" id="UP000007110">
    <property type="component" value="Unassembled WGS sequence"/>
</dbReference>
<dbReference type="GeneID" id="115926651"/>
<evidence type="ECO:0000313" key="4">
    <source>
        <dbReference type="Proteomes" id="UP000007110"/>
    </source>
</evidence>
<accession>A0A7M7PA75</accession>
<dbReference type="InterPro" id="IPR032071">
    <property type="entry name" value="DUF4806"/>
</dbReference>
<keyword evidence="4" id="KW-1185">Reference proteome</keyword>
<dbReference type="PANTHER" id="PTHR34153">
    <property type="entry name" value="SI:CH211-262H13.3-RELATED-RELATED"/>
    <property type="match status" value="1"/>
</dbReference>
<dbReference type="AlphaFoldDB" id="A0A7M7PA75"/>
<feature type="compositionally biased region" description="Polar residues" evidence="1">
    <location>
        <begin position="161"/>
        <end position="200"/>
    </location>
</feature>
<dbReference type="RefSeq" id="XP_030847468.1">
    <property type="nucleotide sequence ID" value="XM_030991608.1"/>
</dbReference>